<evidence type="ECO:0008006" key="6">
    <source>
        <dbReference type="Google" id="ProtNLM"/>
    </source>
</evidence>
<dbReference type="AlphaFoldDB" id="A0A2U1K123"/>
<dbReference type="EMBL" id="QCZG01000019">
    <property type="protein sequence ID" value="PWA11102.1"/>
    <property type="molecule type" value="Genomic_DNA"/>
</dbReference>
<dbReference type="Gene3D" id="3.40.50.300">
    <property type="entry name" value="P-loop containing nucleotide triphosphate hydrolases"/>
    <property type="match status" value="1"/>
</dbReference>
<evidence type="ECO:0000259" key="2">
    <source>
        <dbReference type="PROSITE" id="PS51192"/>
    </source>
</evidence>
<keyword evidence="5" id="KW-1185">Reference proteome</keyword>
<sequence length="414" mass="48233">MRLIHRLEGIPCLIVCPNVVRYHWEDEIKRFWKGEPPNIVQYQGSANERREISQPDVLIVNYELFRLDFEHYFSKFEYKMTLFDEAHRLKNRKAKVTKCAYKLKTKYIHLITGTPITNQFDDIWSYLRLLFPEQFGSYWKFINRYGNLANNGFGTEIIGVRQDRLPQLTKTIQQFSIRRRKKDVLPDLPDKTYQTIYVDLTPKQRKAYEEMKKFMVASLGKEEIEVPNIVSQLMRLRQITLTPKLAGFESDESSKLPALLELLQERKLAGKKTVVMSEFKQWIDILENKLNTHNISTVRITGAEDHFEQRRSQQTFQNGKADVALCTIRAAGLGIDLTASDMIIFTDIAWNDTDNKQAEDRIHRATQKGNAQIVRLFAKDTLDHVILNRTILKAITAGQILSEDIQHLEQLLSA</sequence>
<dbReference type="SUPFAM" id="SSF52540">
    <property type="entry name" value="P-loop containing nucleoside triphosphate hydrolases"/>
    <property type="match status" value="2"/>
</dbReference>
<dbReference type="PROSITE" id="PS51194">
    <property type="entry name" value="HELICASE_CTER"/>
    <property type="match status" value="1"/>
</dbReference>
<keyword evidence="1" id="KW-0378">Hydrolase</keyword>
<dbReference type="CDD" id="cd18793">
    <property type="entry name" value="SF2_C_SNF"/>
    <property type="match status" value="1"/>
</dbReference>
<dbReference type="Proteomes" id="UP000245998">
    <property type="component" value="Unassembled WGS sequence"/>
</dbReference>
<dbReference type="Pfam" id="PF00176">
    <property type="entry name" value="SNF2-rel_dom"/>
    <property type="match status" value="1"/>
</dbReference>
<evidence type="ECO:0000256" key="1">
    <source>
        <dbReference type="ARBA" id="ARBA00022801"/>
    </source>
</evidence>
<proteinExistence type="predicted"/>
<evidence type="ECO:0000259" key="3">
    <source>
        <dbReference type="PROSITE" id="PS51194"/>
    </source>
</evidence>
<dbReference type="InterPro" id="IPR038718">
    <property type="entry name" value="SNF2-like_sf"/>
</dbReference>
<dbReference type="InterPro" id="IPR027417">
    <property type="entry name" value="P-loop_NTPase"/>
</dbReference>
<dbReference type="InterPro" id="IPR014001">
    <property type="entry name" value="Helicase_ATP-bd"/>
</dbReference>
<gene>
    <name evidence="4" type="ORF">DCC39_10410</name>
</gene>
<dbReference type="InterPro" id="IPR000330">
    <property type="entry name" value="SNF2_N"/>
</dbReference>
<dbReference type="GO" id="GO:0016787">
    <property type="term" value="F:hydrolase activity"/>
    <property type="evidence" value="ECO:0007669"/>
    <property type="project" value="UniProtKB-KW"/>
</dbReference>
<name>A0A2U1K123_9BACI</name>
<dbReference type="OrthoDB" id="9760715at2"/>
<organism evidence="4 5">
    <name type="scientific">Pueribacillus theae</name>
    <dbReference type="NCBI Taxonomy" id="2171751"/>
    <lineage>
        <taxon>Bacteria</taxon>
        <taxon>Bacillati</taxon>
        <taxon>Bacillota</taxon>
        <taxon>Bacilli</taxon>
        <taxon>Bacillales</taxon>
        <taxon>Bacillaceae</taxon>
        <taxon>Pueribacillus</taxon>
    </lineage>
</organism>
<dbReference type="PROSITE" id="PS51192">
    <property type="entry name" value="HELICASE_ATP_BIND_1"/>
    <property type="match status" value="1"/>
</dbReference>
<dbReference type="PANTHER" id="PTHR10799">
    <property type="entry name" value="SNF2/RAD54 HELICASE FAMILY"/>
    <property type="match status" value="1"/>
</dbReference>
<dbReference type="InterPro" id="IPR049730">
    <property type="entry name" value="SNF2/RAD54-like_C"/>
</dbReference>
<dbReference type="SMART" id="SM00490">
    <property type="entry name" value="HELICc"/>
    <property type="match status" value="1"/>
</dbReference>
<accession>A0A2U1K123</accession>
<dbReference type="Gene3D" id="3.40.50.10810">
    <property type="entry name" value="Tandem AAA-ATPase domain"/>
    <property type="match status" value="1"/>
</dbReference>
<evidence type="ECO:0000313" key="4">
    <source>
        <dbReference type="EMBL" id="PWA11102.1"/>
    </source>
</evidence>
<reference evidence="4 5" key="1">
    <citation type="submission" date="2018-04" db="EMBL/GenBank/DDBJ databases">
        <title>Camelliibacillus theae gen. nov., sp. nov., isolated from Pu'er tea.</title>
        <authorList>
            <person name="Niu L."/>
        </authorList>
    </citation>
    <scope>NUCLEOTIDE SEQUENCE [LARGE SCALE GENOMIC DNA]</scope>
    <source>
        <strain evidence="4 5">T8</strain>
    </source>
</reference>
<dbReference type="InterPro" id="IPR001650">
    <property type="entry name" value="Helicase_C-like"/>
</dbReference>
<feature type="domain" description="Helicase ATP-binding" evidence="2">
    <location>
        <begin position="1"/>
        <end position="133"/>
    </location>
</feature>
<dbReference type="Pfam" id="PF00271">
    <property type="entry name" value="Helicase_C"/>
    <property type="match status" value="1"/>
</dbReference>
<evidence type="ECO:0000313" key="5">
    <source>
        <dbReference type="Proteomes" id="UP000245998"/>
    </source>
</evidence>
<feature type="domain" description="Helicase C-terminal" evidence="3">
    <location>
        <begin position="255"/>
        <end position="414"/>
    </location>
</feature>
<protein>
    <recommendedName>
        <fullName evidence="6">ATP-dependent helicase</fullName>
    </recommendedName>
</protein>
<dbReference type="GO" id="GO:0005524">
    <property type="term" value="F:ATP binding"/>
    <property type="evidence" value="ECO:0007669"/>
    <property type="project" value="InterPro"/>
</dbReference>
<comment type="caution">
    <text evidence="4">The sequence shown here is derived from an EMBL/GenBank/DDBJ whole genome shotgun (WGS) entry which is preliminary data.</text>
</comment>